<sequence length="326" mass="36079">MKTIRWGIIGCGNVTEVKSGPAFSKVANSRLVAVMRRDAAKCEDYARRHHIPKWYTDADALINDPEVDAVYIATPPGLHAAYTLKVAAAGKPVYVEKPMAINYGECQQMIAACEQASVPLYVAYYRRSQLFFLKIKELIDSGAIGDLRFVNIRFYQPPQHGLQKDKLPWRLQADLAGGGLFFDLASHQLDLMDFFFGPIASASGQTVNQAGLYEVEDIVTANFRFESGLLGSGVWCFTTATESRTDSTEVVGSKGRITYSTFGHDIITLETTEGKQEFKIPYPEHVQQPFIEQMVRDLTGQGSCPSTGVSAARTAKVMDWIMGKQL</sequence>
<proteinExistence type="predicted"/>
<evidence type="ECO:0000313" key="4">
    <source>
        <dbReference type="Proteomes" id="UP000187181"/>
    </source>
</evidence>
<gene>
    <name evidence="3" type="ORF">SAMN05444128_0432</name>
</gene>
<dbReference type="Pfam" id="PF22725">
    <property type="entry name" value="GFO_IDH_MocA_C3"/>
    <property type="match status" value="1"/>
</dbReference>
<organism evidence="3 4">
    <name type="scientific">Pontibacter indicus</name>
    <dbReference type="NCBI Taxonomy" id="1317125"/>
    <lineage>
        <taxon>Bacteria</taxon>
        <taxon>Pseudomonadati</taxon>
        <taxon>Bacteroidota</taxon>
        <taxon>Cytophagia</taxon>
        <taxon>Cytophagales</taxon>
        <taxon>Hymenobacteraceae</taxon>
        <taxon>Pontibacter</taxon>
    </lineage>
</organism>
<dbReference type="SUPFAM" id="SSF51735">
    <property type="entry name" value="NAD(P)-binding Rossmann-fold domains"/>
    <property type="match status" value="1"/>
</dbReference>
<reference evidence="4" key="1">
    <citation type="submission" date="2017-01" db="EMBL/GenBank/DDBJ databases">
        <authorList>
            <person name="Varghese N."/>
            <person name="Submissions S."/>
        </authorList>
    </citation>
    <scope>NUCLEOTIDE SEQUENCE [LARGE SCALE GENOMIC DNA]</scope>
    <source>
        <strain evidence="4">LP100</strain>
    </source>
</reference>
<dbReference type="PANTHER" id="PTHR43249:SF1">
    <property type="entry name" value="D-GLUCOSIDE 3-DEHYDROGENASE"/>
    <property type="match status" value="1"/>
</dbReference>
<dbReference type="InterPro" id="IPR036291">
    <property type="entry name" value="NAD(P)-bd_dom_sf"/>
</dbReference>
<dbReference type="OrthoDB" id="9795543at2"/>
<name>A0A1R3WI48_9BACT</name>
<protein>
    <submittedName>
        <fullName evidence="3">Predicted dehydrogenase</fullName>
    </submittedName>
</protein>
<dbReference type="InterPro" id="IPR000683">
    <property type="entry name" value="Gfo/Idh/MocA-like_OxRdtase_N"/>
</dbReference>
<dbReference type="Gene3D" id="3.40.50.720">
    <property type="entry name" value="NAD(P)-binding Rossmann-like Domain"/>
    <property type="match status" value="1"/>
</dbReference>
<dbReference type="EMBL" id="FTPP01000001">
    <property type="protein sequence ID" value="SIT77056.1"/>
    <property type="molecule type" value="Genomic_DNA"/>
</dbReference>
<dbReference type="GO" id="GO:0000166">
    <property type="term" value="F:nucleotide binding"/>
    <property type="evidence" value="ECO:0007669"/>
    <property type="project" value="InterPro"/>
</dbReference>
<dbReference type="Pfam" id="PF01408">
    <property type="entry name" value="GFO_IDH_MocA"/>
    <property type="match status" value="1"/>
</dbReference>
<feature type="domain" description="Gfo/Idh/MocA-like oxidoreductase N-terminal" evidence="1">
    <location>
        <begin position="4"/>
        <end position="124"/>
    </location>
</feature>
<dbReference type="Gene3D" id="3.30.360.10">
    <property type="entry name" value="Dihydrodipicolinate Reductase, domain 2"/>
    <property type="match status" value="1"/>
</dbReference>
<evidence type="ECO:0000259" key="2">
    <source>
        <dbReference type="Pfam" id="PF22725"/>
    </source>
</evidence>
<feature type="domain" description="GFO/IDH/MocA-like oxidoreductase" evidence="2">
    <location>
        <begin position="132"/>
        <end position="257"/>
    </location>
</feature>
<dbReference type="AlphaFoldDB" id="A0A1R3WI48"/>
<dbReference type="InterPro" id="IPR052515">
    <property type="entry name" value="Gfo/Idh/MocA_Oxidoreductase"/>
</dbReference>
<dbReference type="SUPFAM" id="SSF55347">
    <property type="entry name" value="Glyceraldehyde-3-phosphate dehydrogenase-like, C-terminal domain"/>
    <property type="match status" value="1"/>
</dbReference>
<evidence type="ECO:0000313" key="3">
    <source>
        <dbReference type="EMBL" id="SIT77056.1"/>
    </source>
</evidence>
<dbReference type="PANTHER" id="PTHR43249">
    <property type="entry name" value="UDP-N-ACETYL-2-AMINO-2-DEOXY-D-GLUCURONATE OXIDASE"/>
    <property type="match status" value="1"/>
</dbReference>
<keyword evidence="4" id="KW-1185">Reference proteome</keyword>
<dbReference type="RefSeq" id="WP_076665857.1">
    <property type="nucleotide sequence ID" value="NZ_FTPP01000001.1"/>
</dbReference>
<evidence type="ECO:0000259" key="1">
    <source>
        <dbReference type="Pfam" id="PF01408"/>
    </source>
</evidence>
<accession>A0A1R3WI48</accession>
<dbReference type="STRING" id="1317125.SAMN05444128_0432"/>
<dbReference type="Proteomes" id="UP000187181">
    <property type="component" value="Unassembled WGS sequence"/>
</dbReference>
<dbReference type="InterPro" id="IPR055170">
    <property type="entry name" value="GFO_IDH_MocA-like_dom"/>
</dbReference>